<name>A0A1P8K382_9BURK</name>
<gene>
    <name evidence="2" type="ORF">RD110_03900</name>
</gene>
<evidence type="ECO:0000256" key="1">
    <source>
        <dbReference type="SAM" id="Phobius"/>
    </source>
</evidence>
<dbReference type="Proteomes" id="UP000186609">
    <property type="component" value="Chromosome"/>
</dbReference>
<dbReference type="AlphaFoldDB" id="A0A1P8K382"/>
<keyword evidence="1" id="KW-0812">Transmembrane</keyword>
<dbReference type="EMBL" id="CP019236">
    <property type="protein sequence ID" value="APW40457.1"/>
    <property type="molecule type" value="Genomic_DNA"/>
</dbReference>
<sequence>MSATESTALGLEWTTLQHNHEACERNALLIKLCAVVLFVACLALSFSTAVAMLVTAVLWVQEAMTRTTQSRIGTRLLHVEHMIKLDPSDDDGAFQLHSDWKASRAGFSGLLGEYASNAVRPTVAFPYVALLLLQWWLDTAPA</sequence>
<keyword evidence="1" id="KW-0472">Membrane</keyword>
<dbReference type="KEGG" id="rhy:RD110_03900"/>
<reference evidence="2 3" key="1">
    <citation type="submission" date="2017-01" db="EMBL/GenBank/DDBJ databases">
        <authorList>
            <person name="Mah S.A."/>
            <person name="Swanson W.J."/>
            <person name="Moy G.W."/>
            <person name="Vacquier V.D."/>
        </authorList>
    </citation>
    <scope>NUCLEOTIDE SEQUENCE [LARGE SCALE GENOMIC DNA]</scope>
    <source>
        <strain evidence="2 3">DCY110</strain>
    </source>
</reference>
<proteinExistence type="predicted"/>
<keyword evidence="1" id="KW-1133">Transmembrane helix</keyword>
<evidence type="ECO:0000313" key="2">
    <source>
        <dbReference type="EMBL" id="APW40457.1"/>
    </source>
</evidence>
<protein>
    <submittedName>
        <fullName evidence="2">Uncharacterized protein</fullName>
    </submittedName>
</protein>
<accession>A0A1P8K382</accession>
<feature type="transmembrane region" description="Helical" evidence="1">
    <location>
        <begin position="34"/>
        <end position="60"/>
    </location>
</feature>
<keyword evidence="3" id="KW-1185">Reference proteome</keyword>
<evidence type="ECO:0000313" key="3">
    <source>
        <dbReference type="Proteomes" id="UP000186609"/>
    </source>
</evidence>
<dbReference type="STRING" id="1842727.RD110_03900"/>
<organism evidence="2 3">
    <name type="scientific">Rhodoferax koreensis</name>
    <dbReference type="NCBI Taxonomy" id="1842727"/>
    <lineage>
        <taxon>Bacteria</taxon>
        <taxon>Pseudomonadati</taxon>
        <taxon>Pseudomonadota</taxon>
        <taxon>Betaproteobacteria</taxon>
        <taxon>Burkholderiales</taxon>
        <taxon>Comamonadaceae</taxon>
        <taxon>Rhodoferax</taxon>
    </lineage>
</organism>